<accession>A0A843UWC3</accession>
<dbReference type="InterPro" id="IPR026960">
    <property type="entry name" value="RVT-Znf"/>
</dbReference>
<dbReference type="PANTHER" id="PTHR36617">
    <property type="entry name" value="PROTEIN, PUTATIVE-RELATED"/>
    <property type="match status" value="1"/>
</dbReference>
<evidence type="ECO:0000259" key="2">
    <source>
        <dbReference type="Pfam" id="PF13966"/>
    </source>
</evidence>
<evidence type="ECO:0000256" key="1">
    <source>
        <dbReference type="SAM" id="MobiDB-lite"/>
    </source>
</evidence>
<dbReference type="Pfam" id="PF09713">
    <property type="entry name" value="A_thal_3526"/>
    <property type="match status" value="1"/>
</dbReference>
<gene>
    <name evidence="3" type="ORF">Taro_020411</name>
</gene>
<dbReference type="PANTHER" id="PTHR36617:SF15">
    <property type="entry name" value="REVERSE TRANSCRIPTASE ZINC-BINDING DOMAIN-CONTAINING PROTEIN"/>
    <property type="match status" value="1"/>
</dbReference>
<dbReference type="AlphaFoldDB" id="A0A843UWC3"/>
<dbReference type="EMBL" id="NMUH01001011">
    <property type="protein sequence ID" value="MQL87858.1"/>
    <property type="molecule type" value="Genomic_DNA"/>
</dbReference>
<keyword evidence="4" id="KW-1185">Reference proteome</keyword>
<reference evidence="3" key="1">
    <citation type="submission" date="2017-07" db="EMBL/GenBank/DDBJ databases">
        <title>Taro Niue Genome Assembly and Annotation.</title>
        <authorList>
            <person name="Atibalentja N."/>
            <person name="Keating K."/>
            <person name="Fields C.J."/>
        </authorList>
    </citation>
    <scope>NUCLEOTIDE SEQUENCE</scope>
    <source>
        <strain evidence="3">Niue_2</strain>
        <tissue evidence="3">Leaf</tissue>
    </source>
</reference>
<dbReference type="OrthoDB" id="687207at2759"/>
<organism evidence="3 4">
    <name type="scientific">Colocasia esculenta</name>
    <name type="common">Wild taro</name>
    <name type="synonym">Arum esculentum</name>
    <dbReference type="NCBI Taxonomy" id="4460"/>
    <lineage>
        <taxon>Eukaryota</taxon>
        <taxon>Viridiplantae</taxon>
        <taxon>Streptophyta</taxon>
        <taxon>Embryophyta</taxon>
        <taxon>Tracheophyta</taxon>
        <taxon>Spermatophyta</taxon>
        <taxon>Magnoliopsida</taxon>
        <taxon>Liliopsida</taxon>
        <taxon>Araceae</taxon>
        <taxon>Aroideae</taxon>
        <taxon>Colocasieae</taxon>
        <taxon>Colocasia</taxon>
    </lineage>
</organism>
<feature type="domain" description="Reverse transcriptase zinc-binding" evidence="2">
    <location>
        <begin position="229"/>
        <end position="313"/>
    </location>
</feature>
<name>A0A843UWC3_COLES</name>
<protein>
    <recommendedName>
        <fullName evidence="2">Reverse transcriptase zinc-binding domain-containing protein</fullName>
    </recommendedName>
</protein>
<comment type="caution">
    <text evidence="3">The sequence shown here is derived from an EMBL/GenBank/DDBJ whole genome shotgun (WGS) entry which is preliminary data.</text>
</comment>
<dbReference type="NCBIfam" id="TIGR01589">
    <property type="entry name" value="A_thal_3526"/>
    <property type="match status" value="1"/>
</dbReference>
<evidence type="ECO:0000313" key="4">
    <source>
        <dbReference type="Proteomes" id="UP000652761"/>
    </source>
</evidence>
<feature type="region of interest" description="Disordered" evidence="1">
    <location>
        <begin position="31"/>
        <end position="51"/>
    </location>
</feature>
<feature type="compositionally biased region" description="Basic and acidic residues" evidence="1">
    <location>
        <begin position="31"/>
        <end position="45"/>
    </location>
</feature>
<dbReference type="Pfam" id="PF13966">
    <property type="entry name" value="zf-RVT"/>
    <property type="match status" value="1"/>
</dbReference>
<dbReference type="Proteomes" id="UP000652761">
    <property type="component" value="Unassembled WGS sequence"/>
</dbReference>
<sequence length="410" mass="46633">MTRLNRIGPARANPRWIGLGEPAEPVRSACKDRLGYPGSDREAQNRADSANPIPIRPSFLTMGKVQNLIERCLQLYMNQKEVVQTLEQNARIEPGFTELGNQGSGSAPYCLGAKARGILQAAHFLSSSLRIRLGDGQSALFWRDKWCGDFTMEEAFPSLAAISMPPSPSVEQMFDFAISGGSWAPTFRRNLSHEEVDYLEQMLSILLDYRPIRSWRDKWVWRWEKDGRFTVNSAYAIISDGGFRHAPSNFIWATRSPLKVKVLVWRISHGRLPTCDKLHSFLHHISMLHSLCGEEDEDMDHIFVACSFAKGIWEKFGQCIQQVMPQWERVQDLFTSWQRSWFNKADKVMWWLILHGTLWVLCRDGSVSFGGGIVRFISLGFGQSWAALRGELQLVLASFDRFGLVSAETN</sequence>
<evidence type="ECO:0000313" key="3">
    <source>
        <dbReference type="EMBL" id="MQL87858.1"/>
    </source>
</evidence>
<dbReference type="InterPro" id="IPR006476">
    <property type="entry name" value="CHP01589_pln"/>
</dbReference>
<proteinExistence type="predicted"/>